<dbReference type="InterPro" id="IPR013762">
    <property type="entry name" value="Integrase-like_cat_sf"/>
</dbReference>
<keyword evidence="1" id="KW-0233">DNA recombination</keyword>
<dbReference type="InterPro" id="IPR011010">
    <property type="entry name" value="DNA_brk_join_enz"/>
</dbReference>
<protein>
    <recommendedName>
        <fullName evidence="4">Tyr recombinase domain-containing protein</fullName>
    </recommendedName>
</protein>
<dbReference type="EMBL" id="JAVDUG010000005">
    <property type="protein sequence ID" value="MDR6779857.1"/>
    <property type="molecule type" value="Genomic_DNA"/>
</dbReference>
<reference evidence="2 3" key="1">
    <citation type="submission" date="2023-07" db="EMBL/GenBank/DDBJ databases">
        <title>Sorghum-associated microbial communities from plants grown in Nebraska, USA.</title>
        <authorList>
            <person name="Schachtman D."/>
        </authorList>
    </citation>
    <scope>NUCLEOTIDE SEQUENCE [LARGE SCALE GENOMIC DNA]</scope>
    <source>
        <strain evidence="2 3">BE143</strain>
    </source>
</reference>
<comment type="caution">
    <text evidence="2">The sequence shown here is derived from an EMBL/GenBank/DDBJ whole genome shotgun (WGS) entry which is preliminary data.</text>
</comment>
<evidence type="ECO:0008006" key="4">
    <source>
        <dbReference type="Google" id="ProtNLM"/>
    </source>
</evidence>
<accession>A0ABU1QJM6</accession>
<keyword evidence="3" id="KW-1185">Reference proteome</keyword>
<dbReference type="Gene3D" id="1.10.443.10">
    <property type="entry name" value="Intergrase catalytic core"/>
    <property type="match status" value="1"/>
</dbReference>
<dbReference type="SUPFAM" id="SSF56349">
    <property type="entry name" value="DNA breaking-rejoining enzymes"/>
    <property type="match status" value="1"/>
</dbReference>
<gene>
    <name evidence="2" type="ORF">J2W98_004138</name>
</gene>
<evidence type="ECO:0000256" key="1">
    <source>
        <dbReference type="ARBA" id="ARBA00023172"/>
    </source>
</evidence>
<evidence type="ECO:0000313" key="2">
    <source>
        <dbReference type="EMBL" id="MDR6779857.1"/>
    </source>
</evidence>
<proteinExistence type="predicted"/>
<evidence type="ECO:0000313" key="3">
    <source>
        <dbReference type="Proteomes" id="UP001266807"/>
    </source>
</evidence>
<dbReference type="Proteomes" id="UP001266807">
    <property type="component" value="Unassembled WGS sequence"/>
</dbReference>
<organism evidence="2 3">
    <name type="scientific">Paenibacillus peoriae</name>
    <dbReference type="NCBI Taxonomy" id="59893"/>
    <lineage>
        <taxon>Bacteria</taxon>
        <taxon>Bacillati</taxon>
        <taxon>Bacillota</taxon>
        <taxon>Bacilli</taxon>
        <taxon>Bacillales</taxon>
        <taxon>Paenibacillaceae</taxon>
        <taxon>Paenibacillus</taxon>
    </lineage>
</organism>
<sequence>MKDRCNRDRIFHEIVFFRIRLDGTNDSIEKTIFFLPFCGYSTGVLLYKGISLLYVSERLGHASLDITTSTYAHLMKELREQDSKQTTDIFERLYSV</sequence>
<name>A0ABU1QJM6_9BACL</name>